<dbReference type="Pfam" id="PF01297">
    <property type="entry name" value="ZnuA"/>
    <property type="match status" value="1"/>
</dbReference>
<dbReference type="InterPro" id="IPR006128">
    <property type="entry name" value="Lipoprotein_PsaA-like"/>
</dbReference>
<feature type="coiled-coil region" evidence="5">
    <location>
        <begin position="181"/>
        <end position="208"/>
    </location>
</feature>
<keyword evidence="2 4" id="KW-0813">Transport</keyword>
<gene>
    <name evidence="8" type="ORF">ET464_07480</name>
</gene>
<evidence type="ECO:0000256" key="3">
    <source>
        <dbReference type="ARBA" id="ARBA00022729"/>
    </source>
</evidence>
<evidence type="ECO:0000256" key="7">
    <source>
        <dbReference type="SAM" id="SignalP"/>
    </source>
</evidence>
<feature type="region of interest" description="Disordered" evidence="6">
    <location>
        <begin position="131"/>
        <end position="156"/>
    </location>
</feature>
<reference evidence="8 9" key="1">
    <citation type="submission" date="2019-01" db="EMBL/GenBank/DDBJ databases">
        <title>Genome sequencing of strain FW100M-2.</title>
        <authorList>
            <person name="Heo J."/>
            <person name="Kim S.-J."/>
            <person name="Kim J.-S."/>
            <person name="Hong S.-B."/>
            <person name="Kwon S.-W."/>
        </authorList>
    </citation>
    <scope>NUCLEOTIDE SEQUENCE [LARGE SCALE GENOMIC DNA]</scope>
    <source>
        <strain evidence="8 9">FW100M-2</strain>
    </source>
</reference>
<dbReference type="SUPFAM" id="SSF53807">
    <property type="entry name" value="Helical backbone' metal receptor"/>
    <property type="match status" value="1"/>
</dbReference>
<dbReference type="InterPro" id="IPR006129">
    <property type="entry name" value="AdhesinB"/>
</dbReference>
<dbReference type="KEGG" id="pprt:ET464_07480"/>
<dbReference type="InterPro" id="IPR050492">
    <property type="entry name" value="Bact_metal-bind_prot9"/>
</dbReference>
<dbReference type="Proteomes" id="UP000293568">
    <property type="component" value="Chromosome"/>
</dbReference>
<sequence length="322" mass="35824">MFQSKANRKRAAAVIAAAVMFLMLSACGVRPSEQLDESKTNVVTTFYPLYYLASQIGGDDVHVINLVPAGVEPHDWTPKSRDIEIASEADLFLYNGAGLENWVDHFLKGLSSDSKVKTAAMSEGIALLEGSGEEEDEHGHAHDEGENGSHTDPHTWVSPKSMLIMANHLKNKLIAVDPSHQEDYEANYAKLKQKLEELDARYTSELATVSRKDIVVSHQAFGYLARDYGLKQVAIMGLSPDAEPRSQDIMRIIHFVKDNRIKYIFSEELISPEIAKMLASEAHVGMLVLNPLEGLTPKQEKQGQDFISIMYKNLDQLMLALK</sequence>
<dbReference type="AlphaFoldDB" id="A0A4P6EUC9"/>
<dbReference type="InterPro" id="IPR006127">
    <property type="entry name" value="ZnuA-like"/>
</dbReference>
<keyword evidence="9" id="KW-1185">Reference proteome</keyword>
<dbReference type="OrthoDB" id="9810636at2"/>
<dbReference type="PRINTS" id="PR00690">
    <property type="entry name" value="ADHESNFAMILY"/>
</dbReference>
<keyword evidence="5" id="KW-0175">Coiled coil</keyword>
<dbReference type="PANTHER" id="PTHR42953">
    <property type="entry name" value="HIGH-AFFINITY ZINC UPTAKE SYSTEM PROTEIN ZNUA-RELATED"/>
    <property type="match status" value="1"/>
</dbReference>
<dbReference type="GO" id="GO:0030001">
    <property type="term" value="P:metal ion transport"/>
    <property type="evidence" value="ECO:0007669"/>
    <property type="project" value="InterPro"/>
</dbReference>
<feature type="compositionally biased region" description="Basic and acidic residues" evidence="6">
    <location>
        <begin position="137"/>
        <end position="153"/>
    </location>
</feature>
<dbReference type="GO" id="GO:0046872">
    <property type="term" value="F:metal ion binding"/>
    <property type="evidence" value="ECO:0007669"/>
    <property type="project" value="InterPro"/>
</dbReference>
<dbReference type="PROSITE" id="PS51257">
    <property type="entry name" value="PROKAR_LIPOPROTEIN"/>
    <property type="match status" value="1"/>
</dbReference>
<feature type="signal peptide" evidence="7">
    <location>
        <begin position="1"/>
        <end position="28"/>
    </location>
</feature>
<dbReference type="GO" id="GO:0007155">
    <property type="term" value="P:cell adhesion"/>
    <property type="evidence" value="ECO:0007669"/>
    <property type="project" value="InterPro"/>
</dbReference>
<evidence type="ECO:0000256" key="1">
    <source>
        <dbReference type="ARBA" id="ARBA00011028"/>
    </source>
</evidence>
<dbReference type="PANTHER" id="PTHR42953:SF3">
    <property type="entry name" value="HIGH-AFFINITY ZINC UPTAKE SYSTEM PROTEIN ZNUA"/>
    <property type="match status" value="1"/>
</dbReference>
<organism evidence="8 9">
    <name type="scientific">Paenibacillus protaetiae</name>
    <dbReference type="NCBI Taxonomy" id="2509456"/>
    <lineage>
        <taxon>Bacteria</taxon>
        <taxon>Bacillati</taxon>
        <taxon>Bacillota</taxon>
        <taxon>Bacilli</taxon>
        <taxon>Bacillales</taxon>
        <taxon>Paenibacillaceae</taxon>
        <taxon>Paenibacillus</taxon>
    </lineage>
</organism>
<evidence type="ECO:0000313" key="8">
    <source>
        <dbReference type="EMBL" id="QAY66266.1"/>
    </source>
</evidence>
<evidence type="ECO:0000256" key="5">
    <source>
        <dbReference type="SAM" id="Coils"/>
    </source>
</evidence>
<evidence type="ECO:0000256" key="2">
    <source>
        <dbReference type="ARBA" id="ARBA00022448"/>
    </source>
</evidence>
<evidence type="ECO:0000256" key="6">
    <source>
        <dbReference type="SAM" id="MobiDB-lite"/>
    </source>
</evidence>
<accession>A0A4P6EUC9</accession>
<feature type="chain" id="PRO_5038403404" evidence="7">
    <location>
        <begin position="29"/>
        <end position="322"/>
    </location>
</feature>
<comment type="similarity">
    <text evidence="1 4">Belongs to the bacterial solute-binding protein 9 family.</text>
</comment>
<evidence type="ECO:0000313" key="9">
    <source>
        <dbReference type="Proteomes" id="UP000293568"/>
    </source>
</evidence>
<protein>
    <submittedName>
        <fullName evidence="8">ABC transporter substrate-binding protein</fullName>
    </submittedName>
</protein>
<dbReference type="RefSeq" id="WP_129439674.1">
    <property type="nucleotide sequence ID" value="NZ_CP035492.1"/>
</dbReference>
<evidence type="ECO:0000256" key="4">
    <source>
        <dbReference type="RuleBase" id="RU003512"/>
    </source>
</evidence>
<keyword evidence="3 7" id="KW-0732">Signal</keyword>
<dbReference type="Gene3D" id="3.40.50.1980">
    <property type="entry name" value="Nitrogenase molybdenum iron protein domain"/>
    <property type="match status" value="2"/>
</dbReference>
<dbReference type="PRINTS" id="PR00691">
    <property type="entry name" value="ADHESINB"/>
</dbReference>
<dbReference type="EMBL" id="CP035492">
    <property type="protein sequence ID" value="QAY66266.1"/>
    <property type="molecule type" value="Genomic_DNA"/>
</dbReference>
<name>A0A4P6EUC9_9BACL</name>
<proteinExistence type="inferred from homology"/>